<dbReference type="PANTHER" id="PTHR43133:SF8">
    <property type="entry name" value="RNA POLYMERASE SIGMA FACTOR HI_1459-RELATED"/>
    <property type="match status" value="1"/>
</dbReference>
<proteinExistence type="inferred from homology"/>
<name>A0ABQ4KCC2_9BACI</name>
<dbReference type="Gene3D" id="1.10.10.10">
    <property type="entry name" value="Winged helix-like DNA-binding domain superfamily/Winged helix DNA-binding domain"/>
    <property type="match status" value="1"/>
</dbReference>
<feature type="domain" description="RNA polymerase sigma factor 70 region 4 type 2" evidence="7">
    <location>
        <begin position="123"/>
        <end position="175"/>
    </location>
</feature>
<comment type="caution">
    <text evidence="8">The sequence shown here is derived from an EMBL/GenBank/DDBJ whole genome shotgun (WGS) entry which is preliminary data.</text>
</comment>
<comment type="similarity">
    <text evidence="1">Belongs to the sigma-70 factor family. ECF subfamily.</text>
</comment>
<dbReference type="CDD" id="cd06171">
    <property type="entry name" value="Sigma70_r4"/>
    <property type="match status" value="1"/>
</dbReference>
<dbReference type="InterPro" id="IPR007627">
    <property type="entry name" value="RNA_pol_sigma70_r2"/>
</dbReference>
<keyword evidence="9" id="KW-1185">Reference proteome</keyword>
<feature type="domain" description="RNA polymerase sigma-70 region 2" evidence="6">
    <location>
        <begin position="24"/>
        <end position="90"/>
    </location>
</feature>
<dbReference type="Gene3D" id="1.10.1740.10">
    <property type="match status" value="1"/>
</dbReference>
<evidence type="ECO:0000313" key="8">
    <source>
        <dbReference type="EMBL" id="GIN23352.1"/>
    </source>
</evidence>
<evidence type="ECO:0000259" key="6">
    <source>
        <dbReference type="Pfam" id="PF04542"/>
    </source>
</evidence>
<evidence type="ECO:0000259" key="7">
    <source>
        <dbReference type="Pfam" id="PF08281"/>
    </source>
</evidence>
<protein>
    <submittedName>
        <fullName evidence="8">DNA-directed RNA polymerase sigma-70 factor</fullName>
    </submittedName>
</protein>
<accession>A0ABQ4KCC2</accession>
<dbReference type="SUPFAM" id="SSF88659">
    <property type="entry name" value="Sigma3 and sigma4 domains of RNA polymerase sigma factors"/>
    <property type="match status" value="1"/>
</dbReference>
<keyword evidence="5" id="KW-0804">Transcription</keyword>
<dbReference type="InterPro" id="IPR039425">
    <property type="entry name" value="RNA_pol_sigma-70-like"/>
</dbReference>
<dbReference type="PANTHER" id="PTHR43133">
    <property type="entry name" value="RNA POLYMERASE ECF-TYPE SIGMA FACTO"/>
    <property type="match status" value="1"/>
</dbReference>
<keyword evidence="3" id="KW-0731">Sigma factor</keyword>
<dbReference type="InterPro" id="IPR036388">
    <property type="entry name" value="WH-like_DNA-bd_sf"/>
</dbReference>
<dbReference type="InterPro" id="IPR013325">
    <property type="entry name" value="RNA_pol_sigma_r2"/>
</dbReference>
<evidence type="ECO:0000256" key="5">
    <source>
        <dbReference type="ARBA" id="ARBA00023163"/>
    </source>
</evidence>
<keyword evidence="4" id="KW-0238">DNA-binding</keyword>
<evidence type="ECO:0000256" key="2">
    <source>
        <dbReference type="ARBA" id="ARBA00023015"/>
    </source>
</evidence>
<dbReference type="Pfam" id="PF04542">
    <property type="entry name" value="Sigma70_r2"/>
    <property type="match status" value="1"/>
</dbReference>
<gene>
    <name evidence="8" type="ORF">J1TS3_44860</name>
</gene>
<keyword evidence="8" id="KW-0240">DNA-directed RNA polymerase</keyword>
<evidence type="ECO:0000256" key="1">
    <source>
        <dbReference type="ARBA" id="ARBA00010641"/>
    </source>
</evidence>
<dbReference type="RefSeq" id="WP_144515828.1">
    <property type="nucleotide sequence ID" value="NZ_BOQT01000032.1"/>
</dbReference>
<dbReference type="InterPro" id="IPR013249">
    <property type="entry name" value="RNA_pol_sigma70_r4_t2"/>
</dbReference>
<evidence type="ECO:0000256" key="3">
    <source>
        <dbReference type="ARBA" id="ARBA00023082"/>
    </source>
</evidence>
<dbReference type="EMBL" id="BOQT01000032">
    <property type="protein sequence ID" value="GIN23352.1"/>
    <property type="molecule type" value="Genomic_DNA"/>
</dbReference>
<evidence type="ECO:0000313" key="9">
    <source>
        <dbReference type="Proteomes" id="UP000680279"/>
    </source>
</evidence>
<evidence type="ECO:0000256" key="4">
    <source>
        <dbReference type="ARBA" id="ARBA00023125"/>
    </source>
</evidence>
<dbReference type="SUPFAM" id="SSF88946">
    <property type="entry name" value="Sigma2 domain of RNA polymerase sigma factors"/>
    <property type="match status" value="1"/>
</dbReference>
<dbReference type="GO" id="GO:0000428">
    <property type="term" value="C:DNA-directed RNA polymerase complex"/>
    <property type="evidence" value="ECO:0007669"/>
    <property type="project" value="UniProtKB-KW"/>
</dbReference>
<dbReference type="NCBIfam" id="TIGR02937">
    <property type="entry name" value="sigma70-ECF"/>
    <property type="match status" value="1"/>
</dbReference>
<dbReference type="InterPro" id="IPR013324">
    <property type="entry name" value="RNA_pol_sigma_r3/r4-like"/>
</dbReference>
<sequence length="184" mass="21915">MRDKDDEELMRLINDKYRPALEEIYDRYIKLIYSFTFKFTNGNKEMTKEIIQIIFLKLWTTNSTYQSKKGSFVNWLLTITRHVCVDYIRKDYAYLKHQFDVDPSSRNKIPDPYNEVETSLLRNELSAAKSKLSSAQKRLIDLLYWQGYSLTEIAEIEKEPVGTIKSRLYQSLKRLKKYLELGDT</sequence>
<dbReference type="Pfam" id="PF08281">
    <property type="entry name" value="Sigma70_r4_2"/>
    <property type="match status" value="1"/>
</dbReference>
<organism evidence="8 9">
    <name type="scientific">Siminovitchia fordii</name>
    <dbReference type="NCBI Taxonomy" id="254759"/>
    <lineage>
        <taxon>Bacteria</taxon>
        <taxon>Bacillati</taxon>
        <taxon>Bacillota</taxon>
        <taxon>Bacilli</taxon>
        <taxon>Bacillales</taxon>
        <taxon>Bacillaceae</taxon>
        <taxon>Siminovitchia</taxon>
    </lineage>
</organism>
<keyword evidence="2" id="KW-0805">Transcription regulation</keyword>
<dbReference type="InterPro" id="IPR014284">
    <property type="entry name" value="RNA_pol_sigma-70_dom"/>
</dbReference>
<reference evidence="8 9" key="1">
    <citation type="submission" date="2021-03" db="EMBL/GenBank/DDBJ databases">
        <title>Antimicrobial resistance genes in bacteria isolated from Japanese honey, and their potential for conferring macrolide and lincosamide resistance in the American foulbrood pathogen Paenibacillus larvae.</title>
        <authorList>
            <person name="Okamoto M."/>
            <person name="Kumagai M."/>
            <person name="Kanamori H."/>
            <person name="Takamatsu D."/>
        </authorList>
    </citation>
    <scope>NUCLEOTIDE SEQUENCE [LARGE SCALE GENOMIC DNA]</scope>
    <source>
        <strain evidence="8 9">J1TS3</strain>
    </source>
</reference>
<dbReference type="Proteomes" id="UP000680279">
    <property type="component" value="Unassembled WGS sequence"/>
</dbReference>